<keyword evidence="4" id="KW-1185">Reference proteome</keyword>
<feature type="binding site" evidence="2">
    <location>
        <position position="99"/>
    </location>
    <ligand>
        <name>Zn(2+)</name>
        <dbReference type="ChEBI" id="CHEBI:29105"/>
    </ligand>
</feature>
<evidence type="ECO:0000256" key="2">
    <source>
        <dbReference type="PIRSR" id="PIRSR601765-1"/>
    </source>
</evidence>
<dbReference type="AlphaFoldDB" id="A0A162RHL9"/>
<dbReference type="SUPFAM" id="SSF53056">
    <property type="entry name" value="beta-carbonic anhydrase, cab"/>
    <property type="match status" value="1"/>
</dbReference>
<gene>
    <name evidence="3" type="ORF">CLMAG_49270</name>
</gene>
<dbReference type="GO" id="GO:0004089">
    <property type="term" value="F:carbonate dehydratase activity"/>
    <property type="evidence" value="ECO:0007669"/>
    <property type="project" value="InterPro"/>
</dbReference>
<organism evidence="3 4">
    <name type="scientific">Clostridium magnum DSM 2767</name>
    <dbReference type="NCBI Taxonomy" id="1121326"/>
    <lineage>
        <taxon>Bacteria</taxon>
        <taxon>Bacillati</taxon>
        <taxon>Bacillota</taxon>
        <taxon>Clostridia</taxon>
        <taxon>Eubacteriales</taxon>
        <taxon>Clostridiaceae</taxon>
        <taxon>Clostridium</taxon>
    </lineage>
</organism>
<protein>
    <submittedName>
        <fullName evidence="3">Carbonic anhydrase</fullName>
    </submittedName>
</protein>
<dbReference type="PATRIC" id="fig|1121326.3.peg.4989"/>
<dbReference type="InterPro" id="IPR036874">
    <property type="entry name" value="Carbonic_anhydrase_sf"/>
</dbReference>
<feature type="binding site" evidence="2">
    <location>
        <position position="96"/>
    </location>
    <ligand>
        <name>Zn(2+)</name>
        <dbReference type="ChEBI" id="CHEBI:29105"/>
    </ligand>
</feature>
<dbReference type="OrthoDB" id="9792260at2"/>
<evidence type="ECO:0000313" key="3">
    <source>
        <dbReference type="EMBL" id="KZL89913.1"/>
    </source>
</evidence>
<sequence>MNDLIKISNENELFSKYRNTPIEQLFKYHNFGCTFEKSSKAELLVGMCMDNRNQLRIPNNFAYILRTGGGNLRSIEFKISYAIGIGGVQCIALIGHNHCGMSNLISKKQRFIEGMVKNAGWMEKQAEDHFMRFAPIFEIENEIEFLLCETKRLREKYPKVMIAPLFYKIEDNFLYLLEADRDTA</sequence>
<dbReference type="InterPro" id="IPR001765">
    <property type="entry name" value="Carbonic_anhydrase"/>
</dbReference>
<dbReference type="SMART" id="SM00947">
    <property type="entry name" value="Pro_CA"/>
    <property type="match status" value="1"/>
</dbReference>
<dbReference type="GO" id="GO:0008270">
    <property type="term" value="F:zinc ion binding"/>
    <property type="evidence" value="ECO:0007669"/>
    <property type="project" value="InterPro"/>
</dbReference>
<name>A0A162RHL9_9CLOT</name>
<evidence type="ECO:0000313" key="4">
    <source>
        <dbReference type="Proteomes" id="UP000076603"/>
    </source>
</evidence>
<dbReference type="STRING" id="1121326.CLMAG_49270"/>
<keyword evidence="2" id="KW-0479">Metal-binding</keyword>
<proteinExistence type="inferred from homology"/>
<dbReference type="EMBL" id="LWAE01000007">
    <property type="protein sequence ID" value="KZL89913.1"/>
    <property type="molecule type" value="Genomic_DNA"/>
</dbReference>
<dbReference type="Proteomes" id="UP000076603">
    <property type="component" value="Unassembled WGS sequence"/>
</dbReference>
<feature type="binding site" evidence="2">
    <location>
        <position position="48"/>
    </location>
    <ligand>
        <name>Zn(2+)</name>
        <dbReference type="ChEBI" id="CHEBI:29105"/>
    </ligand>
</feature>
<comment type="caution">
    <text evidence="3">The sequence shown here is derived from an EMBL/GenBank/DDBJ whole genome shotgun (WGS) entry which is preliminary data.</text>
</comment>
<evidence type="ECO:0000256" key="1">
    <source>
        <dbReference type="ARBA" id="ARBA00006217"/>
    </source>
</evidence>
<dbReference type="Gene3D" id="3.40.1050.10">
    <property type="entry name" value="Carbonic anhydrase"/>
    <property type="match status" value="1"/>
</dbReference>
<feature type="binding site" evidence="2">
    <location>
        <position position="50"/>
    </location>
    <ligand>
        <name>Zn(2+)</name>
        <dbReference type="ChEBI" id="CHEBI:29105"/>
    </ligand>
</feature>
<dbReference type="RefSeq" id="WP_066628351.1">
    <property type="nucleotide sequence ID" value="NZ_FQXL01000029.1"/>
</dbReference>
<keyword evidence="2" id="KW-0862">Zinc</keyword>
<reference evidence="3 4" key="1">
    <citation type="submission" date="2016-04" db="EMBL/GenBank/DDBJ databases">
        <title>Genome sequence of Clostridium magnum DSM 2767.</title>
        <authorList>
            <person name="Poehlein A."/>
            <person name="Uhlig R."/>
            <person name="Fischer R."/>
            <person name="Bahl H."/>
            <person name="Daniel R."/>
        </authorList>
    </citation>
    <scope>NUCLEOTIDE SEQUENCE [LARGE SCALE GENOMIC DNA]</scope>
    <source>
        <strain evidence="3 4">DSM 2767</strain>
    </source>
</reference>
<comment type="cofactor">
    <cofactor evidence="2">
        <name>Zn(2+)</name>
        <dbReference type="ChEBI" id="CHEBI:29105"/>
    </cofactor>
    <text evidence="2">Binds 1 zinc ion per subunit.</text>
</comment>
<accession>A0A162RHL9</accession>
<comment type="similarity">
    <text evidence="1">Belongs to the beta-class carbonic anhydrase family.</text>
</comment>